<organism evidence="1 2">
    <name type="scientific">Nephila pilipes</name>
    <name type="common">Giant wood spider</name>
    <name type="synonym">Nephila maculata</name>
    <dbReference type="NCBI Taxonomy" id="299642"/>
    <lineage>
        <taxon>Eukaryota</taxon>
        <taxon>Metazoa</taxon>
        <taxon>Ecdysozoa</taxon>
        <taxon>Arthropoda</taxon>
        <taxon>Chelicerata</taxon>
        <taxon>Arachnida</taxon>
        <taxon>Araneae</taxon>
        <taxon>Araneomorphae</taxon>
        <taxon>Entelegynae</taxon>
        <taxon>Araneoidea</taxon>
        <taxon>Nephilidae</taxon>
        <taxon>Nephila</taxon>
    </lineage>
</organism>
<accession>A0A8X6QRY4</accession>
<keyword evidence="2" id="KW-1185">Reference proteome</keyword>
<dbReference type="OrthoDB" id="8123886at2759"/>
<reference evidence="1" key="1">
    <citation type="submission" date="2020-08" db="EMBL/GenBank/DDBJ databases">
        <title>Multicomponent nature underlies the extraordinary mechanical properties of spider dragline silk.</title>
        <authorList>
            <person name="Kono N."/>
            <person name="Nakamura H."/>
            <person name="Mori M."/>
            <person name="Yoshida Y."/>
            <person name="Ohtoshi R."/>
            <person name="Malay A.D."/>
            <person name="Moran D.A.P."/>
            <person name="Tomita M."/>
            <person name="Numata K."/>
            <person name="Arakawa K."/>
        </authorList>
    </citation>
    <scope>NUCLEOTIDE SEQUENCE</scope>
</reference>
<comment type="caution">
    <text evidence="1">The sequence shown here is derived from an EMBL/GenBank/DDBJ whole genome shotgun (WGS) entry which is preliminary data.</text>
</comment>
<evidence type="ECO:0000313" key="2">
    <source>
        <dbReference type="Proteomes" id="UP000887013"/>
    </source>
</evidence>
<dbReference type="AlphaFoldDB" id="A0A8X6QRY4"/>
<evidence type="ECO:0000313" key="1">
    <source>
        <dbReference type="EMBL" id="GFU40078.1"/>
    </source>
</evidence>
<dbReference type="Proteomes" id="UP000887013">
    <property type="component" value="Unassembled WGS sequence"/>
</dbReference>
<dbReference type="EMBL" id="BMAW01084753">
    <property type="protein sequence ID" value="GFU40078.1"/>
    <property type="molecule type" value="Genomic_DNA"/>
</dbReference>
<protein>
    <submittedName>
        <fullName evidence="1">Nucleic-acid-binding protein from transposon X-element</fullName>
    </submittedName>
</protein>
<name>A0A8X6QRY4_NEPPI</name>
<proteinExistence type="predicted"/>
<gene>
    <name evidence="1" type="primary">ORF1_100</name>
    <name evidence="1" type="ORF">NPIL_219251</name>
</gene>
<sequence length="115" mass="13465">MIKVIVCGLPADYDVKEIINEIQMLGFNPDHMSVRRNRHNNTNIPLFLVVQKKSPEIQDIYNITNIGYFRGKIEAFKKTSISAQCYRCQDFYHHNRFYNRTPKCLKCAAYLTNSS</sequence>